<dbReference type="EMBL" id="VLKT01000086">
    <property type="protein sequence ID" value="TWI19173.1"/>
    <property type="molecule type" value="Genomic_DNA"/>
</dbReference>
<proteinExistence type="predicted"/>
<feature type="compositionally biased region" description="Basic and acidic residues" evidence="1">
    <location>
        <begin position="12"/>
        <end position="25"/>
    </location>
</feature>
<dbReference type="Proteomes" id="UP000317122">
    <property type="component" value="Unassembled WGS sequence"/>
</dbReference>
<feature type="region of interest" description="Disordered" evidence="1">
    <location>
        <begin position="1"/>
        <end position="26"/>
    </location>
</feature>
<evidence type="ECO:0000313" key="2">
    <source>
        <dbReference type="EMBL" id="TWI19173.1"/>
    </source>
</evidence>
<keyword evidence="3" id="KW-1185">Reference proteome</keyword>
<evidence type="ECO:0000313" key="3">
    <source>
        <dbReference type="Proteomes" id="UP000317122"/>
    </source>
</evidence>
<gene>
    <name evidence="2" type="ORF">IQ26_07179</name>
</gene>
<sequence length="44" mass="5032">MFHMMGSCPLSTEERAEQRIGDPRGHQKRLLGIDQAQLRFATCD</sequence>
<protein>
    <submittedName>
        <fullName evidence="2">Uncharacterized protein</fullName>
    </submittedName>
</protein>
<dbReference type="AlphaFoldDB" id="A0A562MGX5"/>
<reference evidence="2 3" key="1">
    <citation type="journal article" date="2015" name="Stand. Genomic Sci.">
        <title>Genomic Encyclopedia of Bacterial and Archaeal Type Strains, Phase III: the genomes of soil and plant-associated and newly described type strains.</title>
        <authorList>
            <person name="Whitman W.B."/>
            <person name="Woyke T."/>
            <person name="Klenk H.P."/>
            <person name="Zhou Y."/>
            <person name="Lilburn T.G."/>
            <person name="Beck B.J."/>
            <person name="De Vos P."/>
            <person name="Vandamme P."/>
            <person name="Eisen J.A."/>
            <person name="Garrity G."/>
            <person name="Hugenholtz P."/>
            <person name="Kyrpides N.C."/>
        </authorList>
    </citation>
    <scope>NUCLEOTIDE SEQUENCE [LARGE SCALE GENOMIC DNA]</scope>
    <source>
        <strain evidence="2 3">CGMCC 1.2546</strain>
    </source>
</reference>
<name>A0A562MGX5_9HYPH</name>
<evidence type="ECO:0000256" key="1">
    <source>
        <dbReference type="SAM" id="MobiDB-lite"/>
    </source>
</evidence>
<accession>A0A562MGX5</accession>
<comment type="caution">
    <text evidence="2">The sequence shown here is derived from an EMBL/GenBank/DDBJ whole genome shotgun (WGS) entry which is preliminary data.</text>
</comment>
<organism evidence="2 3">
    <name type="scientific">Mesorhizobium tianshanense</name>
    <dbReference type="NCBI Taxonomy" id="39844"/>
    <lineage>
        <taxon>Bacteria</taxon>
        <taxon>Pseudomonadati</taxon>
        <taxon>Pseudomonadota</taxon>
        <taxon>Alphaproteobacteria</taxon>
        <taxon>Hyphomicrobiales</taxon>
        <taxon>Phyllobacteriaceae</taxon>
        <taxon>Mesorhizobium</taxon>
    </lineage>
</organism>